<reference evidence="1 2" key="1">
    <citation type="submission" date="2018-06" db="EMBL/GenBank/DDBJ databases">
        <title>Complete Genomes of Monosporascus.</title>
        <authorList>
            <person name="Robinson A.J."/>
            <person name="Natvig D.O."/>
        </authorList>
    </citation>
    <scope>NUCLEOTIDE SEQUENCE [LARGE SCALE GENOMIC DNA]</scope>
    <source>
        <strain evidence="1 2">CBS 609.92</strain>
    </source>
</reference>
<keyword evidence="2" id="KW-1185">Reference proteome</keyword>
<dbReference type="EMBL" id="QJNS01000183">
    <property type="protein sequence ID" value="RYO83699.1"/>
    <property type="molecule type" value="Genomic_DNA"/>
</dbReference>
<sequence length="101" mass="11118">MVLENLARTARKLGRGQKRARAQKLSYEAATWPCALAEQPSTWREAIFAQRASHADALFIEGLLDEHANLIVSLETISEQMNKPFNAISSHTAKLVSVGGK</sequence>
<evidence type="ECO:0000313" key="2">
    <source>
        <dbReference type="Proteomes" id="UP000294003"/>
    </source>
</evidence>
<name>A0ABY0H6J4_9PEZI</name>
<comment type="caution">
    <text evidence="1">The sequence shown here is derived from an EMBL/GenBank/DDBJ whole genome shotgun (WGS) entry which is preliminary data.</text>
</comment>
<proteinExistence type="predicted"/>
<organism evidence="1 2">
    <name type="scientific">Monosporascus cannonballus</name>
    <dbReference type="NCBI Taxonomy" id="155416"/>
    <lineage>
        <taxon>Eukaryota</taxon>
        <taxon>Fungi</taxon>
        <taxon>Dikarya</taxon>
        <taxon>Ascomycota</taxon>
        <taxon>Pezizomycotina</taxon>
        <taxon>Sordariomycetes</taxon>
        <taxon>Xylariomycetidae</taxon>
        <taxon>Xylariales</taxon>
        <taxon>Xylariales incertae sedis</taxon>
        <taxon>Monosporascus</taxon>
    </lineage>
</organism>
<accession>A0ABY0H6J4</accession>
<evidence type="ECO:0000313" key="1">
    <source>
        <dbReference type="EMBL" id="RYO83699.1"/>
    </source>
</evidence>
<protein>
    <submittedName>
        <fullName evidence="1">Uncharacterized protein</fullName>
    </submittedName>
</protein>
<gene>
    <name evidence="1" type="ORF">DL762_006016</name>
</gene>
<dbReference type="Proteomes" id="UP000294003">
    <property type="component" value="Unassembled WGS sequence"/>
</dbReference>